<dbReference type="AlphaFoldDB" id="A0AAD7W4B1"/>
<organism evidence="1 2">
    <name type="scientific">Aldrovandia affinis</name>
    <dbReference type="NCBI Taxonomy" id="143900"/>
    <lineage>
        <taxon>Eukaryota</taxon>
        <taxon>Metazoa</taxon>
        <taxon>Chordata</taxon>
        <taxon>Craniata</taxon>
        <taxon>Vertebrata</taxon>
        <taxon>Euteleostomi</taxon>
        <taxon>Actinopterygii</taxon>
        <taxon>Neopterygii</taxon>
        <taxon>Teleostei</taxon>
        <taxon>Notacanthiformes</taxon>
        <taxon>Halosauridae</taxon>
        <taxon>Aldrovandia</taxon>
    </lineage>
</organism>
<reference evidence="1" key="1">
    <citation type="journal article" date="2023" name="Science">
        <title>Genome structures resolve the early diversification of teleost fishes.</title>
        <authorList>
            <person name="Parey E."/>
            <person name="Louis A."/>
            <person name="Montfort J."/>
            <person name="Bouchez O."/>
            <person name="Roques C."/>
            <person name="Iampietro C."/>
            <person name="Lluch J."/>
            <person name="Castinel A."/>
            <person name="Donnadieu C."/>
            <person name="Desvignes T."/>
            <person name="Floi Bucao C."/>
            <person name="Jouanno E."/>
            <person name="Wen M."/>
            <person name="Mejri S."/>
            <person name="Dirks R."/>
            <person name="Jansen H."/>
            <person name="Henkel C."/>
            <person name="Chen W.J."/>
            <person name="Zahm M."/>
            <person name="Cabau C."/>
            <person name="Klopp C."/>
            <person name="Thompson A.W."/>
            <person name="Robinson-Rechavi M."/>
            <person name="Braasch I."/>
            <person name="Lecointre G."/>
            <person name="Bobe J."/>
            <person name="Postlethwait J.H."/>
            <person name="Berthelot C."/>
            <person name="Roest Crollius H."/>
            <person name="Guiguen Y."/>
        </authorList>
    </citation>
    <scope>NUCLEOTIDE SEQUENCE</scope>
    <source>
        <strain evidence="1">NC1722</strain>
    </source>
</reference>
<dbReference type="Proteomes" id="UP001221898">
    <property type="component" value="Unassembled WGS sequence"/>
</dbReference>
<proteinExistence type="predicted"/>
<name>A0AAD7W4B1_9TELE</name>
<evidence type="ECO:0000313" key="1">
    <source>
        <dbReference type="EMBL" id="KAJ8378981.1"/>
    </source>
</evidence>
<evidence type="ECO:0000313" key="2">
    <source>
        <dbReference type="Proteomes" id="UP001221898"/>
    </source>
</evidence>
<keyword evidence="2" id="KW-1185">Reference proteome</keyword>
<dbReference type="EMBL" id="JAINUG010000305">
    <property type="protein sequence ID" value="KAJ8378981.1"/>
    <property type="molecule type" value="Genomic_DNA"/>
</dbReference>
<protein>
    <submittedName>
        <fullName evidence="1">Uncharacterized protein</fullName>
    </submittedName>
</protein>
<sequence>MRFHQSSLHTACLQAPGCSHGTAALPLPSLPRLWASPLDSVAFEELLLLSRTPRTRGPRRPSLEFGRLLKARKWRQEGAAPVVDLLGKRGAWQRGSWRVLRPSSYVFYRRARRDSND</sequence>
<accession>A0AAD7W4B1</accession>
<comment type="caution">
    <text evidence="1">The sequence shown here is derived from an EMBL/GenBank/DDBJ whole genome shotgun (WGS) entry which is preliminary data.</text>
</comment>
<gene>
    <name evidence="1" type="ORF">AAFF_G00232750</name>
</gene>